<dbReference type="AlphaFoldDB" id="A0A427XD16"/>
<feature type="transmembrane region" description="Helical" evidence="1">
    <location>
        <begin position="21"/>
        <end position="43"/>
    </location>
</feature>
<evidence type="ECO:0000313" key="2">
    <source>
        <dbReference type="EMBL" id="RSH76801.1"/>
    </source>
</evidence>
<proteinExistence type="predicted"/>
<dbReference type="OrthoDB" id="549336at2759"/>
<keyword evidence="1" id="KW-0472">Membrane</keyword>
<keyword evidence="3" id="KW-1185">Reference proteome</keyword>
<name>A0A427XD16_9TREE</name>
<dbReference type="EMBL" id="RSCE01000020">
    <property type="protein sequence ID" value="RSH76801.1"/>
    <property type="molecule type" value="Genomic_DNA"/>
</dbReference>
<dbReference type="GeneID" id="39589741"/>
<dbReference type="RefSeq" id="XP_028471948.1">
    <property type="nucleotide sequence ID" value="XM_028620732.1"/>
</dbReference>
<evidence type="ECO:0000313" key="3">
    <source>
        <dbReference type="Proteomes" id="UP000279236"/>
    </source>
</evidence>
<reference evidence="2 3" key="1">
    <citation type="submission" date="2018-11" db="EMBL/GenBank/DDBJ databases">
        <title>Genome sequence of Apiotrichum porosum DSM 27194.</title>
        <authorList>
            <person name="Aliyu H."/>
            <person name="Gorte O."/>
            <person name="Ochsenreither K."/>
        </authorList>
    </citation>
    <scope>NUCLEOTIDE SEQUENCE [LARGE SCALE GENOMIC DNA]</scope>
    <source>
        <strain evidence="2 3">DSM 27194</strain>
    </source>
</reference>
<keyword evidence="1" id="KW-1133">Transmembrane helix</keyword>
<sequence length="510" mass="56672">MAMTIRNGLPHHARRFVAARPVRLFIVGLFMVVIVIGLGLPVFPGHNAVQPASGGSGWFGRKKVDVSRLRVAVLEPSMYHAEVVAAVLGVMDDLNTETTLYARQVEVTDALHQIVHGSSPKWITAPWDLAGASIASGDYDVAIITTCDVKFWMGGGGSEEILDDLRFSASTRVVCIPHEIESYGYRMGEDDFGMVGTFGLGQRLDYVTLGAHSARALTHSLRRFARDNDQPFWENTPIESFAPVFEVPATVPKKTHRKQVTKAGIVGRIDLDHRDYSRILQELEQSIMRELNYRLPWVSAHSPVNPQLWGYEVIHHREAGATSSTLRLSKVDDDAFTLHLIGFASDRQPIYPALLLDEDSPVVHIHEGASTAEFYTLVRDLDVLLPAFIDDLYVQARSSASIPTAVIAETPLLANAPLLEAYTYLNPINYILSPLAWSAVASLATLRRGGDPWVEEFGAVPPPAPPPLQPHWWTRRSEQPEHFSTSEEYRRALRSVNAEVWRRILAKALP</sequence>
<protein>
    <submittedName>
        <fullName evidence="2">Uncharacterized protein</fullName>
    </submittedName>
</protein>
<dbReference type="Proteomes" id="UP000279236">
    <property type="component" value="Unassembled WGS sequence"/>
</dbReference>
<comment type="caution">
    <text evidence="2">The sequence shown here is derived from an EMBL/GenBank/DDBJ whole genome shotgun (WGS) entry which is preliminary data.</text>
</comment>
<accession>A0A427XD16</accession>
<keyword evidence="1" id="KW-0812">Transmembrane</keyword>
<organism evidence="2 3">
    <name type="scientific">Apiotrichum porosum</name>
    <dbReference type="NCBI Taxonomy" id="105984"/>
    <lineage>
        <taxon>Eukaryota</taxon>
        <taxon>Fungi</taxon>
        <taxon>Dikarya</taxon>
        <taxon>Basidiomycota</taxon>
        <taxon>Agaricomycotina</taxon>
        <taxon>Tremellomycetes</taxon>
        <taxon>Trichosporonales</taxon>
        <taxon>Trichosporonaceae</taxon>
        <taxon>Apiotrichum</taxon>
    </lineage>
</organism>
<evidence type="ECO:0000256" key="1">
    <source>
        <dbReference type="SAM" id="Phobius"/>
    </source>
</evidence>
<gene>
    <name evidence="2" type="ORF">EHS24_005198</name>
</gene>